<accession>A0A7Y9FHL7</accession>
<keyword evidence="1" id="KW-1133">Transmembrane helix</keyword>
<reference evidence="2 5" key="2">
    <citation type="submission" date="2021-01" db="EMBL/GenBank/DDBJ databases">
        <title>Whole genome shotgun sequence of Cellulomonas oligotrophica NBRC 109435.</title>
        <authorList>
            <person name="Komaki H."/>
            <person name="Tamura T."/>
        </authorList>
    </citation>
    <scope>NUCLEOTIDE SEQUENCE [LARGE SCALE GENOMIC DNA]</scope>
    <source>
        <strain evidence="2 5">NBRC 109435</strain>
    </source>
</reference>
<keyword evidence="1" id="KW-0812">Transmembrane</keyword>
<name>A0A7Y9FHL7_9CELL</name>
<feature type="transmembrane region" description="Helical" evidence="1">
    <location>
        <begin position="32"/>
        <end position="50"/>
    </location>
</feature>
<dbReference type="AlphaFoldDB" id="A0A7Y9FHL7"/>
<evidence type="ECO:0000313" key="4">
    <source>
        <dbReference type="Proteomes" id="UP000577956"/>
    </source>
</evidence>
<dbReference type="Proteomes" id="UP000618382">
    <property type="component" value="Unassembled WGS sequence"/>
</dbReference>
<dbReference type="EMBL" id="BONN01000001">
    <property type="protein sequence ID" value="GIG30891.1"/>
    <property type="molecule type" value="Genomic_DNA"/>
</dbReference>
<evidence type="ECO:0000256" key="1">
    <source>
        <dbReference type="SAM" id="Phobius"/>
    </source>
</evidence>
<sequence>MDLVLVVGLVLGMFILFSLVAAAFAEEWRRAAVRAAMLAVVLGAVVAYAAPRLGTWQELYDYEATWARLEARYDVELSEADKAVELPGRPGRYGGGILSQRELGPVTMPDGTVREDLYLQHAAGEPLRIAIVTRPPGVNDLVVTTGPWWDEIPVPAAS</sequence>
<evidence type="ECO:0000313" key="2">
    <source>
        <dbReference type="EMBL" id="GIG30891.1"/>
    </source>
</evidence>
<dbReference type="Proteomes" id="UP000577956">
    <property type="component" value="Unassembled WGS sequence"/>
</dbReference>
<comment type="caution">
    <text evidence="3">The sequence shown here is derived from an EMBL/GenBank/DDBJ whole genome shotgun (WGS) entry which is preliminary data.</text>
</comment>
<gene>
    <name evidence="3" type="ORF">BKA21_001650</name>
    <name evidence="2" type="ORF">Col01nite_00500</name>
</gene>
<keyword evidence="1" id="KW-0472">Membrane</keyword>
<proteinExistence type="predicted"/>
<dbReference type="RefSeq" id="WP_179625338.1">
    <property type="nucleotide sequence ID" value="NZ_BAABFI010000002.1"/>
</dbReference>
<organism evidence="3 4">
    <name type="scientific">Cellulomonas oligotrophica</name>
    <dbReference type="NCBI Taxonomy" id="931536"/>
    <lineage>
        <taxon>Bacteria</taxon>
        <taxon>Bacillati</taxon>
        <taxon>Actinomycetota</taxon>
        <taxon>Actinomycetes</taxon>
        <taxon>Micrococcales</taxon>
        <taxon>Cellulomonadaceae</taxon>
        <taxon>Cellulomonas</taxon>
    </lineage>
</organism>
<evidence type="ECO:0000313" key="5">
    <source>
        <dbReference type="Proteomes" id="UP000618382"/>
    </source>
</evidence>
<keyword evidence="5" id="KW-1185">Reference proteome</keyword>
<dbReference type="EMBL" id="JACCBK010000001">
    <property type="protein sequence ID" value="NYD86101.1"/>
    <property type="molecule type" value="Genomic_DNA"/>
</dbReference>
<evidence type="ECO:0000313" key="3">
    <source>
        <dbReference type="EMBL" id="NYD86101.1"/>
    </source>
</evidence>
<reference evidence="3 4" key="1">
    <citation type="submission" date="2020-07" db="EMBL/GenBank/DDBJ databases">
        <title>Sequencing the genomes of 1000 actinobacteria strains.</title>
        <authorList>
            <person name="Klenk H.-P."/>
        </authorList>
    </citation>
    <scope>NUCLEOTIDE SEQUENCE [LARGE SCALE GENOMIC DNA]</scope>
    <source>
        <strain evidence="3 4">DSM 24482</strain>
    </source>
</reference>
<protein>
    <submittedName>
        <fullName evidence="3">Uncharacterized protein</fullName>
    </submittedName>
</protein>